<dbReference type="Proteomes" id="UP000198827">
    <property type="component" value="Chromosome I"/>
</dbReference>
<sequence>MHFIDCWLAKKAQVFKKKPDQMDVWVIPKTDNPPAPPER</sequence>
<dbReference type="EMBL" id="LT629705">
    <property type="protein sequence ID" value="SDO63791.1"/>
    <property type="molecule type" value="Genomic_DNA"/>
</dbReference>
<dbReference type="AlphaFoldDB" id="A0A1H0L763"/>
<protein>
    <submittedName>
        <fullName evidence="1">Uncharacterized protein</fullName>
    </submittedName>
</protein>
<accession>A0A1H0L763</accession>
<organism evidence="1 2">
    <name type="scientific">Pseudomonas arsenicoxydans</name>
    <dbReference type="NCBI Taxonomy" id="702115"/>
    <lineage>
        <taxon>Bacteria</taxon>
        <taxon>Pseudomonadati</taxon>
        <taxon>Pseudomonadota</taxon>
        <taxon>Gammaproteobacteria</taxon>
        <taxon>Pseudomonadales</taxon>
        <taxon>Pseudomonadaceae</taxon>
        <taxon>Pseudomonas</taxon>
    </lineage>
</organism>
<gene>
    <name evidence="1" type="ORF">SAMN04489798_3466</name>
</gene>
<evidence type="ECO:0000313" key="1">
    <source>
        <dbReference type="EMBL" id="SDO63791.1"/>
    </source>
</evidence>
<name>A0A1H0L763_9PSED</name>
<proteinExistence type="predicted"/>
<evidence type="ECO:0000313" key="2">
    <source>
        <dbReference type="Proteomes" id="UP000198827"/>
    </source>
</evidence>
<reference evidence="1 2" key="1">
    <citation type="submission" date="2016-10" db="EMBL/GenBank/DDBJ databases">
        <authorList>
            <person name="de Groot N.N."/>
        </authorList>
    </citation>
    <scope>NUCLEOTIDE SEQUENCE [LARGE SCALE GENOMIC DNA]</scope>
    <source>
        <strain evidence="1 2">CECT 7543</strain>
    </source>
</reference>